<accession>A0ABV4E7C9</accession>
<feature type="domain" description="TssC1 N-terminal" evidence="1">
    <location>
        <begin position="67"/>
        <end position="369"/>
    </location>
</feature>
<dbReference type="Pfam" id="PF18945">
    <property type="entry name" value="VipB_2"/>
    <property type="match status" value="1"/>
</dbReference>
<dbReference type="InterPro" id="IPR044032">
    <property type="entry name" value="TssC1_C"/>
</dbReference>
<sequence>MSMQAEKKNQATNAGYSDFNTLLSKEFKPKSEQAKTAVESAVKTLAEQALSSSVTMADDAYKNIAAFIAEIDRKLSEQINLILHHPQFQSLESAWRGLHYLVYNTETDEKLKLRFMDISKDELRRNMRRFKGIAWDQSPLFKQVYEEEYGQLGGEPYGCLVADYYFDHTAPDVDLLASIGKIAASAHVPFITGAAPSVLQMDSWQELANPRDLTKIFTQNLEYAAWNSLRQSEDSRYIGLAMPRFLSRLPYGIHTNPVDDFNFEETTDGADHSKYAWSNAAYAMAVNINRSFKHYGWCTLIRGVESGGVVEGLPCHTFPTDDGGIDMKCPTEIAISDRREAELAKNGFIPLIHRKNTDYAAFIGAQSLQKPAEYYDPDATANANLSARLPYMFACSRFAHYLKCIVRDKIGTFKERDEMQKWLNDWIMNYVDGDPVNSTFETKARRPLAAAEVVVEDVEGNPGYYQAKFFLRPHFQLEGLTVSLRMVAKLPSLKGAA</sequence>
<dbReference type="PANTHER" id="PTHR35565">
    <property type="entry name" value="CYTOPLASMIC PROTEIN-RELATED"/>
    <property type="match status" value="1"/>
</dbReference>
<dbReference type="NCBIfam" id="TIGR03355">
    <property type="entry name" value="VI_chp_2"/>
    <property type="match status" value="1"/>
</dbReference>
<dbReference type="EMBL" id="JBGFFX010000004">
    <property type="protein sequence ID" value="MEY8770699.1"/>
    <property type="molecule type" value="Genomic_DNA"/>
</dbReference>
<evidence type="ECO:0000259" key="2">
    <source>
        <dbReference type="Pfam" id="PF18945"/>
    </source>
</evidence>
<dbReference type="Pfam" id="PF05943">
    <property type="entry name" value="VipB"/>
    <property type="match status" value="1"/>
</dbReference>
<feature type="domain" description="TssC1 C-terminal" evidence="2">
    <location>
        <begin position="379"/>
        <end position="490"/>
    </location>
</feature>
<dbReference type="PANTHER" id="PTHR35565:SF3">
    <property type="entry name" value="TYPE VI SECRETION SYSTEM SHEATH PROTEIN TSSC1"/>
    <property type="match status" value="1"/>
</dbReference>
<gene>
    <name evidence="3" type="primary">tssC</name>
    <name evidence="3" type="ORF">AB6T85_09700</name>
</gene>
<keyword evidence="4" id="KW-1185">Reference proteome</keyword>
<evidence type="ECO:0000259" key="1">
    <source>
        <dbReference type="Pfam" id="PF05943"/>
    </source>
</evidence>
<organism evidence="3 4">
    <name type="scientific">Erwinia aeris</name>
    <dbReference type="NCBI Taxonomy" id="3239803"/>
    <lineage>
        <taxon>Bacteria</taxon>
        <taxon>Pseudomonadati</taxon>
        <taxon>Pseudomonadota</taxon>
        <taxon>Gammaproteobacteria</taxon>
        <taxon>Enterobacterales</taxon>
        <taxon>Erwiniaceae</taxon>
        <taxon>Erwinia</taxon>
    </lineage>
</organism>
<evidence type="ECO:0000313" key="3">
    <source>
        <dbReference type="EMBL" id="MEY8770699.1"/>
    </source>
</evidence>
<comment type="caution">
    <text evidence="3">The sequence shown here is derived from an EMBL/GenBank/DDBJ whole genome shotgun (WGS) entry which is preliminary data.</text>
</comment>
<proteinExistence type="predicted"/>
<reference evidence="3 4" key="1">
    <citation type="submission" date="2024-07" db="EMBL/GenBank/DDBJ databases">
        <authorList>
            <person name="Hebao G."/>
        </authorList>
    </citation>
    <scope>NUCLEOTIDE SEQUENCE [LARGE SCALE GENOMIC DNA]</scope>
    <source>
        <strain evidence="3 4">ACCC 02193</strain>
    </source>
</reference>
<dbReference type="Proteomes" id="UP001565243">
    <property type="component" value="Unassembled WGS sequence"/>
</dbReference>
<dbReference type="InterPro" id="IPR010269">
    <property type="entry name" value="T6SS_TssC-like"/>
</dbReference>
<name>A0ABV4E7C9_9GAMM</name>
<evidence type="ECO:0000313" key="4">
    <source>
        <dbReference type="Proteomes" id="UP001565243"/>
    </source>
</evidence>
<dbReference type="InterPro" id="IPR044031">
    <property type="entry name" value="TssC1_N"/>
</dbReference>
<protein>
    <submittedName>
        <fullName evidence="3">Type VI secretion system contractile sheath large subunit</fullName>
    </submittedName>
</protein>